<feature type="signal peptide" evidence="2">
    <location>
        <begin position="1"/>
        <end position="25"/>
    </location>
</feature>
<evidence type="ECO:0000256" key="1">
    <source>
        <dbReference type="SAM" id="MobiDB-lite"/>
    </source>
</evidence>
<dbReference type="AlphaFoldDB" id="A0A3S3UHI5"/>
<evidence type="ECO:0000256" key="2">
    <source>
        <dbReference type="SAM" id="SignalP"/>
    </source>
</evidence>
<feature type="chain" id="PRO_5018755989" evidence="2">
    <location>
        <begin position="26"/>
        <end position="233"/>
    </location>
</feature>
<feature type="region of interest" description="Disordered" evidence="1">
    <location>
        <begin position="116"/>
        <end position="175"/>
    </location>
</feature>
<protein>
    <submittedName>
        <fullName evidence="3">DUF2796 domain-containing protein</fullName>
    </submittedName>
</protein>
<dbReference type="OrthoDB" id="7346546at2"/>
<dbReference type="EMBL" id="RJLM01000009">
    <property type="protein sequence ID" value="RWX54066.1"/>
    <property type="molecule type" value="Genomic_DNA"/>
</dbReference>
<name>A0A3S3UHI5_9GAMM</name>
<dbReference type="Proteomes" id="UP000287563">
    <property type="component" value="Unassembled WGS sequence"/>
</dbReference>
<comment type="caution">
    <text evidence="3">The sequence shown here is derived from an EMBL/GenBank/DDBJ whole genome shotgun (WGS) entry which is preliminary data.</text>
</comment>
<keyword evidence="2" id="KW-0732">Signal</keyword>
<sequence length="233" mass="25986">MTFPYRFSSCALMLSTLTMSTTASAEDAFRQHDAHVHGVVEFNIAQDGKDLLMEITAPGADVVGFEHAPSNKQQQLQLEGAIAQLNNAGELIAFSSASNCLLADVHVTETLTADEGHESHAGHDHDEHDHDSHAEHDHDEHDHDSHAEHDHDEHDHDSHAEHDHDEHDHDSHAGHGDFSAQYVFRCENIEQLTSLQVNWFRHFPTTETITVQAITESNQSTAQLTPTDTVFKF</sequence>
<dbReference type="InterPro" id="IPR021253">
    <property type="entry name" value="ZrgA-like"/>
</dbReference>
<proteinExistence type="predicted"/>
<keyword evidence="4" id="KW-1185">Reference proteome</keyword>
<accession>A0A3S3UHI5</accession>
<organism evidence="3 4">
    <name type="scientific">Photobacterium chitinilyticum</name>
    <dbReference type="NCBI Taxonomy" id="2485123"/>
    <lineage>
        <taxon>Bacteria</taxon>
        <taxon>Pseudomonadati</taxon>
        <taxon>Pseudomonadota</taxon>
        <taxon>Gammaproteobacteria</taxon>
        <taxon>Vibrionales</taxon>
        <taxon>Vibrionaceae</taxon>
        <taxon>Photobacterium</taxon>
    </lineage>
</organism>
<reference evidence="3 4" key="1">
    <citation type="submission" date="2018-11" db="EMBL/GenBank/DDBJ databases">
        <title>Photobacterium sp. BEI247 sp. nov., a marine bacterium isolated from Yongle Blue Hole in the South China Sea.</title>
        <authorList>
            <person name="Wang X."/>
        </authorList>
    </citation>
    <scope>NUCLEOTIDE SEQUENCE [LARGE SCALE GENOMIC DNA]</scope>
    <source>
        <strain evidence="4">BEI247</strain>
    </source>
</reference>
<evidence type="ECO:0000313" key="3">
    <source>
        <dbReference type="EMBL" id="RWX54066.1"/>
    </source>
</evidence>
<gene>
    <name evidence="3" type="ORF">EDI28_19220</name>
</gene>
<evidence type="ECO:0000313" key="4">
    <source>
        <dbReference type="Proteomes" id="UP000287563"/>
    </source>
</evidence>
<dbReference type="Pfam" id="PF10986">
    <property type="entry name" value="ZrgA"/>
    <property type="match status" value="1"/>
</dbReference>